<sequence length="349" mass="39763">MSIEHSSSFVAVLDIQSKNVSRKPNYSRFSQQELHAWQPILTPGWVIAIFTFIGLVFIPIGVASLFASEQVVEVPLRYDDQCLPSLYKDDAMTYIKGNRISKTCTKKLTVKSKMKAPIYVYYQLSNFYQNHRHYVKSRDHKQLRSKADENDVGKCFPEDYTANGYLPVVPCGLAAWSLFNDTYRFSNNNKDLVINKKNIAWKSDQKAKFGSDVYPKNFQTGSLIGGARLNESIPLSEQEDLIVWMRTAALPTFRKLYGKIEVDLEANDEITVVIENNYNTYQFGGTKSVILSTTTWIGGKNDFLGIAYILIGGLSLVYSLVFLLMYLMKPRPLGDPRYLTWNKNSKCLN</sequence>
<evidence type="ECO:0000313" key="8">
    <source>
        <dbReference type="EMBL" id="RHN47497.1"/>
    </source>
</evidence>
<comment type="subcellular location">
    <subcellularLocation>
        <location evidence="1">Membrane</location>
    </subcellularLocation>
</comment>
<dbReference type="EMBL" id="PSQE01000007">
    <property type="protein sequence ID" value="RHN47497.1"/>
    <property type="molecule type" value="Genomic_DNA"/>
</dbReference>
<name>A0A396H968_MEDTR</name>
<dbReference type="InterPro" id="IPR005045">
    <property type="entry name" value="CDC50/LEM3_fam"/>
</dbReference>
<comment type="caution">
    <text evidence="8">The sequence shown here is derived from an EMBL/GenBank/DDBJ whole genome shotgun (WGS) entry which is preliminary data.</text>
</comment>
<gene>
    <name evidence="8" type="ORF">MtrunA17_Chr7g0253651</name>
</gene>
<evidence type="ECO:0000256" key="1">
    <source>
        <dbReference type="ARBA" id="ARBA00004370"/>
    </source>
</evidence>
<evidence type="ECO:0000256" key="2">
    <source>
        <dbReference type="ARBA" id="ARBA00009457"/>
    </source>
</evidence>
<protein>
    <recommendedName>
        <fullName evidence="6">ALA-interacting subunit</fullName>
    </recommendedName>
</protein>
<evidence type="ECO:0000256" key="5">
    <source>
        <dbReference type="ARBA" id="ARBA00023136"/>
    </source>
</evidence>
<evidence type="ECO:0000256" key="4">
    <source>
        <dbReference type="ARBA" id="ARBA00022989"/>
    </source>
</evidence>
<dbReference type="PANTHER" id="PTHR10926">
    <property type="entry name" value="CELL CYCLE CONTROL PROTEIN 50"/>
    <property type="match status" value="1"/>
</dbReference>
<feature type="transmembrane region" description="Helical" evidence="7">
    <location>
        <begin position="45"/>
        <end position="67"/>
    </location>
</feature>
<dbReference type="AlphaFoldDB" id="A0A396H968"/>
<dbReference type="Proteomes" id="UP000265566">
    <property type="component" value="Chromosome 7"/>
</dbReference>
<dbReference type="PIRSF" id="PIRSF015840">
    <property type="entry name" value="DUF284_TM_euk"/>
    <property type="match status" value="1"/>
</dbReference>
<evidence type="ECO:0000313" key="9">
    <source>
        <dbReference type="Proteomes" id="UP000265566"/>
    </source>
</evidence>
<dbReference type="PANTHER" id="PTHR10926:SF71">
    <property type="entry name" value="ALA-INTERACTING SUBUNIT"/>
    <property type="match status" value="1"/>
</dbReference>
<reference evidence="9" key="1">
    <citation type="journal article" date="2018" name="Nat. Plants">
        <title>Whole-genome landscape of Medicago truncatula symbiotic genes.</title>
        <authorList>
            <person name="Pecrix Y."/>
            <person name="Staton S.E."/>
            <person name="Sallet E."/>
            <person name="Lelandais-Briere C."/>
            <person name="Moreau S."/>
            <person name="Carrere S."/>
            <person name="Blein T."/>
            <person name="Jardinaud M.F."/>
            <person name="Latrasse D."/>
            <person name="Zouine M."/>
            <person name="Zahm M."/>
            <person name="Kreplak J."/>
            <person name="Mayjonade B."/>
            <person name="Satge C."/>
            <person name="Perez M."/>
            <person name="Cauet S."/>
            <person name="Marande W."/>
            <person name="Chantry-Darmon C."/>
            <person name="Lopez-Roques C."/>
            <person name="Bouchez O."/>
            <person name="Berard A."/>
            <person name="Debelle F."/>
            <person name="Munos S."/>
            <person name="Bendahmane A."/>
            <person name="Berges H."/>
            <person name="Niebel A."/>
            <person name="Buitink J."/>
            <person name="Frugier F."/>
            <person name="Benhamed M."/>
            <person name="Crespi M."/>
            <person name="Gouzy J."/>
            <person name="Gamas P."/>
        </authorList>
    </citation>
    <scope>NUCLEOTIDE SEQUENCE [LARGE SCALE GENOMIC DNA]</scope>
    <source>
        <strain evidence="9">cv. Jemalong A17</strain>
    </source>
</reference>
<feature type="transmembrane region" description="Helical" evidence="7">
    <location>
        <begin position="306"/>
        <end position="328"/>
    </location>
</feature>
<evidence type="ECO:0000256" key="3">
    <source>
        <dbReference type="ARBA" id="ARBA00022692"/>
    </source>
</evidence>
<keyword evidence="4 7" id="KW-1133">Transmembrane helix</keyword>
<keyword evidence="3 7" id="KW-0812">Transmembrane</keyword>
<dbReference type="OrthoDB" id="340608at2759"/>
<evidence type="ECO:0000256" key="7">
    <source>
        <dbReference type="SAM" id="Phobius"/>
    </source>
</evidence>
<comment type="similarity">
    <text evidence="2 6">Belongs to the CDC50/LEM3 family.</text>
</comment>
<evidence type="ECO:0000256" key="6">
    <source>
        <dbReference type="PIRNR" id="PIRNR015840"/>
    </source>
</evidence>
<accession>A0A396H968</accession>
<dbReference type="Pfam" id="PF03381">
    <property type="entry name" value="CDC50"/>
    <property type="match status" value="1"/>
</dbReference>
<organism evidence="8 9">
    <name type="scientific">Medicago truncatula</name>
    <name type="common">Barrel medic</name>
    <name type="synonym">Medicago tribuloides</name>
    <dbReference type="NCBI Taxonomy" id="3880"/>
    <lineage>
        <taxon>Eukaryota</taxon>
        <taxon>Viridiplantae</taxon>
        <taxon>Streptophyta</taxon>
        <taxon>Embryophyta</taxon>
        <taxon>Tracheophyta</taxon>
        <taxon>Spermatophyta</taxon>
        <taxon>Magnoliopsida</taxon>
        <taxon>eudicotyledons</taxon>
        <taxon>Gunneridae</taxon>
        <taxon>Pentapetalae</taxon>
        <taxon>rosids</taxon>
        <taxon>fabids</taxon>
        <taxon>Fabales</taxon>
        <taxon>Fabaceae</taxon>
        <taxon>Papilionoideae</taxon>
        <taxon>50 kb inversion clade</taxon>
        <taxon>NPAAA clade</taxon>
        <taxon>Hologalegina</taxon>
        <taxon>IRL clade</taxon>
        <taxon>Trifolieae</taxon>
        <taxon>Medicago</taxon>
    </lineage>
</organism>
<proteinExistence type="inferred from homology"/>
<keyword evidence="5 6" id="KW-0472">Membrane</keyword>
<dbReference type="GO" id="GO:0016020">
    <property type="term" value="C:membrane"/>
    <property type="evidence" value="ECO:0007669"/>
    <property type="project" value="UniProtKB-SubCell"/>
</dbReference>
<dbReference type="Gramene" id="rna42108">
    <property type="protein sequence ID" value="RHN47497.1"/>
    <property type="gene ID" value="gene42108"/>
</dbReference>